<feature type="transmembrane region" description="Helical" evidence="1">
    <location>
        <begin position="6"/>
        <end position="31"/>
    </location>
</feature>
<sequence length="67" mass="8130">MNQNKALWHLFLACVITVIVCFLINFTLIVLDYHRYKNKCSFEHTEECKCVNFRPYLKHKAFNYDLK</sequence>
<protein>
    <submittedName>
        <fullName evidence="2">Uncharacterized protein</fullName>
    </submittedName>
</protein>
<dbReference type="EMBL" id="BK032631">
    <property type="protein sequence ID" value="DAF52292.1"/>
    <property type="molecule type" value="Genomic_DNA"/>
</dbReference>
<evidence type="ECO:0000256" key="1">
    <source>
        <dbReference type="SAM" id="Phobius"/>
    </source>
</evidence>
<keyword evidence="1" id="KW-1133">Transmembrane helix</keyword>
<reference evidence="2" key="1">
    <citation type="journal article" date="2021" name="Proc. Natl. Acad. Sci. U.S.A.">
        <title>A Catalog of Tens of Thousands of Viruses from Human Metagenomes Reveals Hidden Associations with Chronic Diseases.</title>
        <authorList>
            <person name="Tisza M.J."/>
            <person name="Buck C.B."/>
        </authorList>
    </citation>
    <scope>NUCLEOTIDE SEQUENCE</scope>
    <source>
        <strain evidence="2">CtIKM86</strain>
    </source>
</reference>
<keyword evidence="1" id="KW-0472">Membrane</keyword>
<keyword evidence="1" id="KW-0812">Transmembrane</keyword>
<accession>A0A8S5SMJ7</accession>
<proteinExistence type="predicted"/>
<name>A0A8S5SMJ7_9CAUD</name>
<evidence type="ECO:0000313" key="2">
    <source>
        <dbReference type="EMBL" id="DAF52292.1"/>
    </source>
</evidence>
<organism evidence="2">
    <name type="scientific">Podoviridae sp. ctIKM86</name>
    <dbReference type="NCBI Taxonomy" id="2827729"/>
    <lineage>
        <taxon>Viruses</taxon>
        <taxon>Duplodnaviria</taxon>
        <taxon>Heunggongvirae</taxon>
        <taxon>Uroviricota</taxon>
        <taxon>Caudoviricetes</taxon>
    </lineage>
</organism>